<gene>
    <name evidence="2" type="ORF">J2S13_002008</name>
</gene>
<organism evidence="2 3">
    <name type="scientific">Oikeobacillus pervagus</name>
    <dbReference type="NCBI Taxonomy" id="1325931"/>
    <lineage>
        <taxon>Bacteria</taxon>
        <taxon>Bacillati</taxon>
        <taxon>Bacillota</taxon>
        <taxon>Bacilli</taxon>
        <taxon>Bacillales</taxon>
        <taxon>Bacillaceae</taxon>
        <taxon>Oikeobacillus</taxon>
    </lineage>
</organism>
<dbReference type="RefSeq" id="WP_307257587.1">
    <property type="nucleotide sequence ID" value="NZ_JAUSUC010000023.1"/>
</dbReference>
<reference evidence="2" key="1">
    <citation type="submission" date="2023-07" db="EMBL/GenBank/DDBJ databases">
        <title>Genomic Encyclopedia of Type Strains, Phase IV (KMG-IV): sequencing the most valuable type-strain genomes for metagenomic binning, comparative biology and taxonomic classification.</title>
        <authorList>
            <person name="Goeker M."/>
        </authorList>
    </citation>
    <scope>NUCLEOTIDE SEQUENCE</scope>
    <source>
        <strain evidence="2">DSM 23947</strain>
    </source>
</reference>
<dbReference type="AlphaFoldDB" id="A0AAJ1SZ89"/>
<name>A0AAJ1SZ89_9BACI</name>
<feature type="chain" id="PRO_5042518018" description="Extracellular membrane-anchored protein" evidence="1">
    <location>
        <begin position="29"/>
        <end position="689"/>
    </location>
</feature>
<proteinExistence type="predicted"/>
<evidence type="ECO:0008006" key="4">
    <source>
        <dbReference type="Google" id="ProtNLM"/>
    </source>
</evidence>
<sequence>MSKLPWNVFSKVAVVSALFLAGCGADQAKDEKKSEKETAKASVKVTDYTFDTAANMFAYSEFELSGEPLAEGLGLDLDVLDPQKVNKPTKFDYTAGIESYEYSEEAMYEVVEKSGFGLHLVHGPAIQQLAKKQGKQPEQLLGERFYSLADAVGYPREEIFSNMYPTFMEYSKGDPHYAQKVDTKKYAENDDGTYVPKYQVNFESLRWDRDKMEKALVPSAYGSVFLKQALWAGDFLGGFHTVDGDEELAGETPKDDEDQNIALGVSSADGMQGMILTEEIWNKLLYIRNHLFYDSKTNQLQAAKMGVNYDPAKGLVYLPHQIAVTEDGNEAAAMAKQLKVTDAKSVLNDQWLMLWPSAEFFGMTDQRPENKNVAPSFQALFDGDPFPQGAGENIDSNANNDITADDPYSVNRDIMLHVFKNIRAMHFNNKEGVFVHEHDGKQQGTYVDTFEAGYTMEALRIFQRAIDGLPVGYASGEAAKGLETEEGKLAIDMIRKQADFMLTHLVQKDGLVASGYEIGKGVKDEVTLKAQLGAIRGLTAAFLATEDEKYREAARELYVSMEKEFYDKELKILQTKDGEIKYDPTTAGALSAVFRVAIQNLSNRDNGEQEKALEIETITKRYTDFYDLVIDGPNLKEGMQTSEFWDTGDVYKEKDRSENTDGDTVPQVQAGHGKYGIAPVLVPVEVKKR</sequence>
<dbReference type="PROSITE" id="PS51257">
    <property type="entry name" value="PROKAR_LIPOPROTEIN"/>
    <property type="match status" value="1"/>
</dbReference>
<feature type="signal peptide" evidence="1">
    <location>
        <begin position="1"/>
        <end position="28"/>
    </location>
</feature>
<evidence type="ECO:0000313" key="3">
    <source>
        <dbReference type="Proteomes" id="UP001237207"/>
    </source>
</evidence>
<dbReference type="SUPFAM" id="SSF48208">
    <property type="entry name" value="Six-hairpin glycosidases"/>
    <property type="match status" value="1"/>
</dbReference>
<keyword evidence="3" id="KW-1185">Reference proteome</keyword>
<dbReference type="Proteomes" id="UP001237207">
    <property type="component" value="Unassembled WGS sequence"/>
</dbReference>
<keyword evidence="1" id="KW-0732">Signal</keyword>
<dbReference type="InterPro" id="IPR008928">
    <property type="entry name" value="6-hairpin_glycosidase_sf"/>
</dbReference>
<dbReference type="GO" id="GO:0005975">
    <property type="term" value="P:carbohydrate metabolic process"/>
    <property type="evidence" value="ECO:0007669"/>
    <property type="project" value="InterPro"/>
</dbReference>
<dbReference type="EMBL" id="JAUSUC010000023">
    <property type="protein sequence ID" value="MDQ0215590.1"/>
    <property type="molecule type" value="Genomic_DNA"/>
</dbReference>
<comment type="caution">
    <text evidence="2">The sequence shown here is derived from an EMBL/GenBank/DDBJ whole genome shotgun (WGS) entry which is preliminary data.</text>
</comment>
<protein>
    <recommendedName>
        <fullName evidence="4">Extracellular membrane-anchored protein</fullName>
    </recommendedName>
</protein>
<accession>A0AAJ1SZ89</accession>
<evidence type="ECO:0000313" key="2">
    <source>
        <dbReference type="EMBL" id="MDQ0215590.1"/>
    </source>
</evidence>
<evidence type="ECO:0000256" key="1">
    <source>
        <dbReference type="SAM" id="SignalP"/>
    </source>
</evidence>